<evidence type="ECO:0000256" key="1">
    <source>
        <dbReference type="SAM" id="MobiDB-lite"/>
    </source>
</evidence>
<proteinExistence type="predicted"/>
<feature type="region of interest" description="Disordered" evidence="1">
    <location>
        <begin position="13"/>
        <end position="37"/>
    </location>
</feature>
<organism evidence="2 3">
    <name type="scientific">Podospora aff. communis PSN243</name>
    <dbReference type="NCBI Taxonomy" id="3040156"/>
    <lineage>
        <taxon>Eukaryota</taxon>
        <taxon>Fungi</taxon>
        <taxon>Dikarya</taxon>
        <taxon>Ascomycota</taxon>
        <taxon>Pezizomycotina</taxon>
        <taxon>Sordariomycetes</taxon>
        <taxon>Sordariomycetidae</taxon>
        <taxon>Sordariales</taxon>
        <taxon>Podosporaceae</taxon>
        <taxon>Podospora</taxon>
    </lineage>
</organism>
<comment type="caution">
    <text evidence="2">The sequence shown here is derived from an EMBL/GenBank/DDBJ whole genome shotgun (WGS) entry which is preliminary data.</text>
</comment>
<reference evidence="2" key="1">
    <citation type="journal article" date="2023" name="Mol. Phylogenet. Evol.">
        <title>Genome-scale phylogeny and comparative genomics of the fungal order Sordariales.</title>
        <authorList>
            <person name="Hensen N."/>
            <person name="Bonometti L."/>
            <person name="Westerberg I."/>
            <person name="Brannstrom I.O."/>
            <person name="Guillou S."/>
            <person name="Cros-Aarteil S."/>
            <person name="Calhoun S."/>
            <person name="Haridas S."/>
            <person name="Kuo A."/>
            <person name="Mondo S."/>
            <person name="Pangilinan J."/>
            <person name="Riley R."/>
            <person name="LaButti K."/>
            <person name="Andreopoulos B."/>
            <person name="Lipzen A."/>
            <person name="Chen C."/>
            <person name="Yan M."/>
            <person name="Daum C."/>
            <person name="Ng V."/>
            <person name="Clum A."/>
            <person name="Steindorff A."/>
            <person name="Ohm R.A."/>
            <person name="Martin F."/>
            <person name="Silar P."/>
            <person name="Natvig D.O."/>
            <person name="Lalanne C."/>
            <person name="Gautier V."/>
            <person name="Ament-Velasquez S.L."/>
            <person name="Kruys A."/>
            <person name="Hutchinson M.I."/>
            <person name="Powell A.J."/>
            <person name="Barry K."/>
            <person name="Miller A.N."/>
            <person name="Grigoriev I.V."/>
            <person name="Debuchy R."/>
            <person name="Gladieux P."/>
            <person name="Hiltunen Thoren M."/>
            <person name="Johannesson H."/>
        </authorList>
    </citation>
    <scope>NUCLEOTIDE SEQUENCE</scope>
    <source>
        <strain evidence="2">PSN243</strain>
    </source>
</reference>
<gene>
    <name evidence="2" type="ORF">QBC34DRAFT_399766</name>
</gene>
<dbReference type="AlphaFoldDB" id="A0AAV9GWR0"/>
<dbReference type="EMBL" id="MU865926">
    <property type="protein sequence ID" value="KAK4451867.1"/>
    <property type="molecule type" value="Genomic_DNA"/>
</dbReference>
<dbReference type="Proteomes" id="UP001321760">
    <property type="component" value="Unassembled WGS sequence"/>
</dbReference>
<reference evidence="2" key="2">
    <citation type="submission" date="2023-05" db="EMBL/GenBank/DDBJ databases">
        <authorList>
            <consortium name="Lawrence Berkeley National Laboratory"/>
            <person name="Steindorff A."/>
            <person name="Hensen N."/>
            <person name="Bonometti L."/>
            <person name="Westerberg I."/>
            <person name="Brannstrom I.O."/>
            <person name="Guillou S."/>
            <person name="Cros-Aarteil S."/>
            <person name="Calhoun S."/>
            <person name="Haridas S."/>
            <person name="Kuo A."/>
            <person name="Mondo S."/>
            <person name="Pangilinan J."/>
            <person name="Riley R."/>
            <person name="Labutti K."/>
            <person name="Andreopoulos B."/>
            <person name="Lipzen A."/>
            <person name="Chen C."/>
            <person name="Yanf M."/>
            <person name="Daum C."/>
            <person name="Ng V."/>
            <person name="Clum A."/>
            <person name="Ohm R."/>
            <person name="Martin F."/>
            <person name="Silar P."/>
            <person name="Natvig D."/>
            <person name="Lalanne C."/>
            <person name="Gautier V."/>
            <person name="Ament-Velasquez S.L."/>
            <person name="Kruys A."/>
            <person name="Hutchinson M.I."/>
            <person name="Powell A.J."/>
            <person name="Barry K."/>
            <person name="Miller A.N."/>
            <person name="Grigoriev I.V."/>
            <person name="Debuchy R."/>
            <person name="Gladieux P."/>
            <person name="Thoren M.H."/>
            <person name="Johannesson H."/>
        </authorList>
    </citation>
    <scope>NUCLEOTIDE SEQUENCE</scope>
    <source>
        <strain evidence="2">PSN243</strain>
    </source>
</reference>
<evidence type="ECO:0000313" key="2">
    <source>
        <dbReference type="EMBL" id="KAK4451867.1"/>
    </source>
</evidence>
<accession>A0AAV9GWR0</accession>
<name>A0AAV9GWR0_9PEZI</name>
<protein>
    <submittedName>
        <fullName evidence="2">Uncharacterized protein</fullName>
    </submittedName>
</protein>
<evidence type="ECO:0000313" key="3">
    <source>
        <dbReference type="Proteomes" id="UP001321760"/>
    </source>
</evidence>
<keyword evidence="3" id="KW-1185">Reference proteome</keyword>
<sequence>MADFDNGLLSISLDSDSDADSTGTPAECATSTPSRADRTALSDAAFQHLKETYKPKVENGEIWSTITFPIGTSKPEAQEVLHAAEELYFFRRYEEAVRFVERVFSGSDGKGEHSLDEDTKRLLKYYAEKAWERVGAKTQNGDDGGRASISS</sequence>